<dbReference type="PANTHER" id="PTHR10133:SF27">
    <property type="entry name" value="DNA POLYMERASE NU"/>
    <property type="match status" value="1"/>
</dbReference>
<dbReference type="Proteomes" id="UP000235965">
    <property type="component" value="Unassembled WGS sequence"/>
</dbReference>
<dbReference type="GO" id="GO:0003887">
    <property type="term" value="F:DNA-directed DNA polymerase activity"/>
    <property type="evidence" value="ECO:0007669"/>
    <property type="project" value="InterPro"/>
</dbReference>
<dbReference type="AlphaFoldDB" id="A0A2J7Q1N9"/>
<feature type="domain" description="DNA-directed DNA polymerase family A palm" evidence="2">
    <location>
        <begin position="220"/>
        <end position="428"/>
    </location>
</feature>
<evidence type="ECO:0000313" key="3">
    <source>
        <dbReference type="EMBL" id="PNF22497.1"/>
    </source>
</evidence>
<organism evidence="3 4">
    <name type="scientific">Cryptotermes secundus</name>
    <dbReference type="NCBI Taxonomy" id="105785"/>
    <lineage>
        <taxon>Eukaryota</taxon>
        <taxon>Metazoa</taxon>
        <taxon>Ecdysozoa</taxon>
        <taxon>Arthropoda</taxon>
        <taxon>Hexapoda</taxon>
        <taxon>Insecta</taxon>
        <taxon>Pterygota</taxon>
        <taxon>Neoptera</taxon>
        <taxon>Polyneoptera</taxon>
        <taxon>Dictyoptera</taxon>
        <taxon>Blattodea</taxon>
        <taxon>Blattoidea</taxon>
        <taxon>Termitoidae</taxon>
        <taxon>Kalotermitidae</taxon>
        <taxon>Cryptotermitinae</taxon>
        <taxon>Cryptotermes</taxon>
    </lineage>
</organism>
<dbReference type="Gene3D" id="3.30.70.370">
    <property type="match status" value="1"/>
</dbReference>
<dbReference type="InterPro" id="IPR001098">
    <property type="entry name" value="DNA-dir_DNA_pol_A_palm_dom"/>
</dbReference>
<evidence type="ECO:0000313" key="4">
    <source>
        <dbReference type="Proteomes" id="UP000235965"/>
    </source>
</evidence>
<dbReference type="InterPro" id="IPR043502">
    <property type="entry name" value="DNA/RNA_pol_sf"/>
</dbReference>
<dbReference type="PANTHER" id="PTHR10133">
    <property type="entry name" value="DNA POLYMERASE I"/>
    <property type="match status" value="1"/>
</dbReference>
<dbReference type="GO" id="GO:0006302">
    <property type="term" value="P:double-strand break repair"/>
    <property type="evidence" value="ECO:0007669"/>
    <property type="project" value="TreeGrafter"/>
</dbReference>
<dbReference type="GO" id="GO:0006261">
    <property type="term" value="P:DNA-templated DNA replication"/>
    <property type="evidence" value="ECO:0007669"/>
    <property type="project" value="InterPro"/>
</dbReference>
<protein>
    <recommendedName>
        <fullName evidence="2">DNA-directed DNA polymerase family A palm domain-containing protein</fullName>
    </recommendedName>
</protein>
<dbReference type="SMART" id="SM00482">
    <property type="entry name" value="POLAc"/>
    <property type="match status" value="1"/>
</dbReference>
<keyword evidence="1" id="KW-0235">DNA replication</keyword>
<reference evidence="3 4" key="1">
    <citation type="submission" date="2017-12" db="EMBL/GenBank/DDBJ databases">
        <title>Hemimetabolous genomes reveal molecular basis of termite eusociality.</title>
        <authorList>
            <person name="Harrison M.C."/>
            <person name="Jongepier E."/>
            <person name="Robertson H.M."/>
            <person name="Arning N."/>
            <person name="Bitard-Feildel T."/>
            <person name="Chao H."/>
            <person name="Childers C.P."/>
            <person name="Dinh H."/>
            <person name="Doddapaneni H."/>
            <person name="Dugan S."/>
            <person name="Gowin J."/>
            <person name="Greiner C."/>
            <person name="Han Y."/>
            <person name="Hu H."/>
            <person name="Hughes D.S.T."/>
            <person name="Huylmans A.-K."/>
            <person name="Kemena C."/>
            <person name="Kremer L.P.M."/>
            <person name="Lee S.L."/>
            <person name="Lopez-Ezquerra A."/>
            <person name="Mallet L."/>
            <person name="Monroy-Kuhn J.M."/>
            <person name="Moser A."/>
            <person name="Murali S.C."/>
            <person name="Muzny D.M."/>
            <person name="Otani S."/>
            <person name="Piulachs M.-D."/>
            <person name="Poelchau M."/>
            <person name="Qu J."/>
            <person name="Schaub F."/>
            <person name="Wada-Katsumata A."/>
            <person name="Worley K.C."/>
            <person name="Xie Q."/>
            <person name="Ylla G."/>
            <person name="Poulsen M."/>
            <person name="Gibbs R.A."/>
            <person name="Schal C."/>
            <person name="Richards S."/>
            <person name="Belles X."/>
            <person name="Korb J."/>
            <person name="Bornberg-Bauer E."/>
        </authorList>
    </citation>
    <scope>NUCLEOTIDE SEQUENCE [LARGE SCALE GENOMIC DNA]</scope>
    <source>
        <tissue evidence="3">Whole body</tissue>
    </source>
</reference>
<dbReference type="SUPFAM" id="SSF56672">
    <property type="entry name" value="DNA/RNA polymerases"/>
    <property type="match status" value="1"/>
</dbReference>
<proteinExistence type="predicted"/>
<accession>A0A2J7Q1N9</accession>
<evidence type="ECO:0000256" key="1">
    <source>
        <dbReference type="ARBA" id="ARBA00022705"/>
    </source>
</evidence>
<dbReference type="EMBL" id="NEVH01019394">
    <property type="protein sequence ID" value="PNF22497.1"/>
    <property type="molecule type" value="Genomic_DNA"/>
</dbReference>
<sequence length="472" mass="53444">MALRLIKEKPSASPNMKTVACHQLQLLSSLTEKLYQQLLKQKLWKIFVDMEMKLLPILAVMELRGILVNKERLKEMENVLENQMNRLKDAAYRAAGKHFHMNSVPQLSQILYEHLKLDQKAGIKVKTTMSRGSKSTSIPMLKLLQPFHPLPGIVLEYRHLHKLNSTYVAGMLQHTKGDYIFTTWEQTACATGRLTSSNPNLQSVPKQPISIAGQTDEQRSILLRSPFIPRPGHVLLAADFQHIEFRIFAHLAKDVALIQLFHKPNDIFVNLAQMWLNRGSAVITAEDREKTKRIVYAMMYGAGAQKLAEILDVKGDEANFIISSFNSIFPGLHTFRQHVIDECQKQGYLCTVGGRRRLFPSICSSSFIVRAHTERQAVNFVIQGSAADLCKSAMLQIEHKLQEEQLAHDAHLLLQIHDELVWEVSIAQLQNVRGIVKTVMEQSKSLFGLSEKFSVPLPVLISTGETWADMTP</sequence>
<dbReference type="Gene3D" id="3.30.420.10">
    <property type="entry name" value="Ribonuclease H-like superfamily/Ribonuclease H"/>
    <property type="match status" value="1"/>
</dbReference>
<dbReference type="InterPro" id="IPR036397">
    <property type="entry name" value="RNaseH_sf"/>
</dbReference>
<dbReference type="PRINTS" id="PR00868">
    <property type="entry name" value="DNAPOLI"/>
</dbReference>
<evidence type="ECO:0000259" key="2">
    <source>
        <dbReference type="SMART" id="SM00482"/>
    </source>
</evidence>
<dbReference type="InterPro" id="IPR002298">
    <property type="entry name" value="DNA_polymerase_A"/>
</dbReference>
<dbReference type="GO" id="GO:0003677">
    <property type="term" value="F:DNA binding"/>
    <property type="evidence" value="ECO:0007669"/>
    <property type="project" value="InterPro"/>
</dbReference>
<dbReference type="CDD" id="cd08638">
    <property type="entry name" value="DNA_pol_A_theta"/>
    <property type="match status" value="1"/>
</dbReference>
<dbReference type="Gene3D" id="1.10.150.20">
    <property type="entry name" value="5' to 3' exonuclease, C-terminal subdomain"/>
    <property type="match status" value="1"/>
</dbReference>
<dbReference type="OrthoDB" id="275278at2759"/>
<dbReference type="FunFam" id="1.10.150.20:FF:000002">
    <property type="entry name" value="DNA polymerase I"/>
    <property type="match status" value="1"/>
</dbReference>
<name>A0A2J7Q1N9_9NEOP</name>
<gene>
    <name evidence="3" type="ORF">B7P43_G14844</name>
</gene>
<comment type="caution">
    <text evidence="3">The sequence shown here is derived from an EMBL/GenBank/DDBJ whole genome shotgun (WGS) entry which is preliminary data.</text>
</comment>
<dbReference type="Gene3D" id="1.20.1060.10">
    <property type="entry name" value="Taq DNA Polymerase, Chain T, domain 4"/>
    <property type="match status" value="1"/>
</dbReference>
<keyword evidence="4" id="KW-1185">Reference proteome</keyword>
<dbReference type="Pfam" id="PF00476">
    <property type="entry name" value="DNA_pol_A"/>
    <property type="match status" value="1"/>
</dbReference>